<keyword evidence="3" id="KW-1185">Reference proteome</keyword>
<comment type="caution">
    <text evidence="2">The sequence shown here is derived from an EMBL/GenBank/DDBJ whole genome shotgun (WGS) entry which is preliminary data.</text>
</comment>
<dbReference type="Pfam" id="PF00188">
    <property type="entry name" value="CAP"/>
    <property type="match status" value="1"/>
</dbReference>
<dbReference type="PRINTS" id="PR00837">
    <property type="entry name" value="V5TPXLIKE"/>
</dbReference>
<accession>A0A226E140</accession>
<dbReference type="GO" id="GO:0005576">
    <property type="term" value="C:extracellular region"/>
    <property type="evidence" value="ECO:0007669"/>
    <property type="project" value="InterPro"/>
</dbReference>
<dbReference type="InterPro" id="IPR018244">
    <property type="entry name" value="Allrgn_V5/Tpx1_CS"/>
</dbReference>
<reference evidence="2 3" key="1">
    <citation type="submission" date="2015-12" db="EMBL/GenBank/DDBJ databases">
        <title>The genome of Folsomia candida.</title>
        <authorList>
            <person name="Faddeeva A."/>
            <person name="Derks M.F."/>
            <person name="Anvar Y."/>
            <person name="Smit S."/>
            <person name="Van Straalen N."/>
            <person name="Roelofs D."/>
        </authorList>
    </citation>
    <scope>NUCLEOTIDE SEQUENCE [LARGE SCALE GENOMIC DNA]</scope>
    <source>
        <strain evidence="2 3">VU population</strain>
        <tissue evidence="2">Whole body</tissue>
    </source>
</reference>
<dbReference type="SUPFAM" id="SSF55797">
    <property type="entry name" value="PR-1-like"/>
    <property type="match status" value="1"/>
</dbReference>
<dbReference type="InterPro" id="IPR001283">
    <property type="entry name" value="CRISP-related"/>
</dbReference>
<evidence type="ECO:0000259" key="1">
    <source>
        <dbReference type="SMART" id="SM00198"/>
    </source>
</evidence>
<evidence type="ECO:0000313" key="3">
    <source>
        <dbReference type="Proteomes" id="UP000198287"/>
    </source>
</evidence>
<sequence>MGNPTSEDVPKARVTTPREYIEECLQVHNELRTKHGSPPMAIKEEMCKIAQAWANHLTTIGKMEHSNTEGFGENIYWATNDPSARTAVEKWYSEIKDYNFASASDQPQKGTGHFTQVVWKESVELGVAKATGAKGTYVVAVYAPQGNYMGEFKDNVCSK</sequence>
<name>A0A226E140_FOLCA</name>
<dbReference type="AlphaFoldDB" id="A0A226E140"/>
<dbReference type="PANTHER" id="PTHR10334">
    <property type="entry name" value="CYSTEINE-RICH SECRETORY PROTEIN-RELATED"/>
    <property type="match status" value="1"/>
</dbReference>
<evidence type="ECO:0000313" key="2">
    <source>
        <dbReference type="EMBL" id="OXA51179.1"/>
    </source>
</evidence>
<dbReference type="Proteomes" id="UP000198287">
    <property type="component" value="Unassembled WGS sequence"/>
</dbReference>
<dbReference type="Gene3D" id="3.40.33.10">
    <property type="entry name" value="CAP"/>
    <property type="match status" value="1"/>
</dbReference>
<protein>
    <submittedName>
        <fullName evidence="2">Golgi-associated plant pathogenesis-related protein 1</fullName>
    </submittedName>
</protein>
<feature type="domain" description="SCP" evidence="1">
    <location>
        <begin position="19"/>
        <end position="150"/>
    </location>
</feature>
<dbReference type="InterPro" id="IPR014044">
    <property type="entry name" value="CAP_dom"/>
</dbReference>
<dbReference type="PROSITE" id="PS01009">
    <property type="entry name" value="CRISP_1"/>
    <property type="match status" value="1"/>
</dbReference>
<dbReference type="InterPro" id="IPR034113">
    <property type="entry name" value="SCP_GAPR1-like"/>
</dbReference>
<dbReference type="InterPro" id="IPR035940">
    <property type="entry name" value="CAP_sf"/>
</dbReference>
<dbReference type="SMART" id="SM00198">
    <property type="entry name" value="SCP"/>
    <property type="match status" value="1"/>
</dbReference>
<dbReference type="OrthoDB" id="337038at2759"/>
<dbReference type="OMA" id="RRADRTW"/>
<dbReference type="CDD" id="cd05382">
    <property type="entry name" value="CAP_GAPR1-like"/>
    <property type="match status" value="1"/>
</dbReference>
<gene>
    <name evidence="2" type="ORF">Fcan01_14622</name>
</gene>
<organism evidence="2 3">
    <name type="scientific">Folsomia candida</name>
    <name type="common">Springtail</name>
    <dbReference type="NCBI Taxonomy" id="158441"/>
    <lineage>
        <taxon>Eukaryota</taxon>
        <taxon>Metazoa</taxon>
        <taxon>Ecdysozoa</taxon>
        <taxon>Arthropoda</taxon>
        <taxon>Hexapoda</taxon>
        <taxon>Collembola</taxon>
        <taxon>Entomobryomorpha</taxon>
        <taxon>Isotomoidea</taxon>
        <taxon>Isotomidae</taxon>
        <taxon>Proisotominae</taxon>
        <taxon>Folsomia</taxon>
    </lineage>
</organism>
<proteinExistence type="predicted"/>
<dbReference type="EMBL" id="LNIX01000008">
    <property type="protein sequence ID" value="OXA51179.1"/>
    <property type="molecule type" value="Genomic_DNA"/>
</dbReference>
<dbReference type="FunFam" id="3.40.33.10:FF:000002">
    <property type="entry name" value="Golgi-associated plant pathogenesis-related protein 1"/>
    <property type="match status" value="1"/>
</dbReference>